<accession>A0A318T3U7</accession>
<organism evidence="1 2">
    <name type="scientific">Phyllobacterium leguminum</name>
    <dbReference type="NCBI Taxonomy" id="314237"/>
    <lineage>
        <taxon>Bacteria</taxon>
        <taxon>Pseudomonadati</taxon>
        <taxon>Pseudomonadota</taxon>
        <taxon>Alphaproteobacteria</taxon>
        <taxon>Hyphomicrobiales</taxon>
        <taxon>Phyllobacteriaceae</taxon>
        <taxon>Phyllobacterium</taxon>
    </lineage>
</organism>
<evidence type="ECO:0000313" key="2">
    <source>
        <dbReference type="Proteomes" id="UP000247454"/>
    </source>
</evidence>
<dbReference type="AlphaFoldDB" id="A0A318T3U7"/>
<keyword evidence="2" id="KW-1185">Reference proteome</keyword>
<dbReference type="EMBL" id="QJTF01000013">
    <property type="protein sequence ID" value="PYE87383.1"/>
    <property type="molecule type" value="Genomic_DNA"/>
</dbReference>
<gene>
    <name evidence="1" type="ORF">C7477_1133</name>
</gene>
<reference evidence="1 2" key="1">
    <citation type="submission" date="2018-06" db="EMBL/GenBank/DDBJ databases">
        <title>Genomic Encyclopedia of Type Strains, Phase III (KMG-III): the genomes of soil and plant-associated and newly described type strains.</title>
        <authorList>
            <person name="Whitman W."/>
        </authorList>
    </citation>
    <scope>NUCLEOTIDE SEQUENCE [LARGE SCALE GENOMIC DNA]</scope>
    <source>
        <strain evidence="1 2">ORS 1419</strain>
    </source>
</reference>
<comment type="caution">
    <text evidence="1">The sequence shown here is derived from an EMBL/GenBank/DDBJ whole genome shotgun (WGS) entry which is preliminary data.</text>
</comment>
<dbReference type="InterPro" id="IPR008861">
    <property type="entry name" value="GpX-like"/>
</dbReference>
<dbReference type="OrthoDB" id="8602627at2"/>
<dbReference type="RefSeq" id="WP_110752266.1">
    <property type="nucleotide sequence ID" value="NZ_QJTF01000013.1"/>
</dbReference>
<dbReference type="Pfam" id="PF05489">
    <property type="entry name" value="Phage_tail_X"/>
    <property type="match status" value="1"/>
</dbReference>
<name>A0A318T3U7_9HYPH</name>
<proteinExistence type="predicted"/>
<dbReference type="Proteomes" id="UP000247454">
    <property type="component" value="Unassembled WGS sequence"/>
</dbReference>
<sequence length="90" mass="10397">MTAKLTGDYFEHVTQTGDRWDLLAYRYYGDQYKQTVLIEANRHLFLDDLSVPPLVLPYGITLKIPVIVEEATNTDLLPPWKRDNPVYGGR</sequence>
<evidence type="ECO:0000313" key="1">
    <source>
        <dbReference type="EMBL" id="PYE87383.1"/>
    </source>
</evidence>
<protein>
    <submittedName>
        <fullName evidence="1">Tail protein X</fullName>
    </submittedName>
</protein>